<sequence length="263" mass="29784">MCRHCHFSPKMAPKRVALCVYATAKKGVCSTLSERGLIKTLTPRQQGMPVARSLFSHIHSALVMNLISIGNNRIIERRHHAAHSTASAAKAWRWLSLLFLVLLRFRHQCVKLGFLGSISDFEILGAHVPRTWGGNAFLTGSRGWFNLFTRLQAVWLVIGGMVRSPFKEKKSTSPYSKMDTHEMDSIIKPISFLWNMHQDLPLVSATYRSIQPSDSLEFEGFKNGSSFCRSNSKSRLAMVLWPAQEYQRALGSDQERVQAIRHD</sequence>
<gene>
    <name evidence="1" type="ORF">EMPG_12428</name>
</gene>
<dbReference type="AlphaFoldDB" id="A0A0H1BNF7"/>
<proteinExistence type="predicted"/>
<evidence type="ECO:0000313" key="1">
    <source>
        <dbReference type="EMBL" id="KLJ12547.1"/>
    </source>
</evidence>
<reference evidence="2" key="1">
    <citation type="journal article" date="2015" name="PLoS Genet.">
        <title>The dynamic genome and transcriptome of the human fungal pathogen Blastomyces and close relative Emmonsia.</title>
        <authorList>
            <person name="Munoz J.F."/>
            <person name="Gauthier G.M."/>
            <person name="Desjardins C.A."/>
            <person name="Gallo J.E."/>
            <person name="Holder J."/>
            <person name="Sullivan T.D."/>
            <person name="Marty A.J."/>
            <person name="Carmen J.C."/>
            <person name="Chen Z."/>
            <person name="Ding L."/>
            <person name="Gujja S."/>
            <person name="Magrini V."/>
            <person name="Misas E."/>
            <person name="Mitreva M."/>
            <person name="Priest M."/>
            <person name="Saif S."/>
            <person name="Whiston E.A."/>
            <person name="Young S."/>
            <person name="Zeng Q."/>
            <person name="Goldman W.E."/>
            <person name="Mardis E.R."/>
            <person name="Taylor J.W."/>
            <person name="McEwen J.G."/>
            <person name="Clay O.K."/>
            <person name="Klein B.S."/>
            <person name="Cuomo C.A."/>
        </authorList>
    </citation>
    <scope>NUCLEOTIDE SEQUENCE [LARGE SCALE GENOMIC DNA]</scope>
    <source>
        <strain evidence="2">UAMH 139</strain>
    </source>
</reference>
<evidence type="ECO:0000313" key="2">
    <source>
        <dbReference type="Proteomes" id="UP000053573"/>
    </source>
</evidence>
<dbReference type="Proteomes" id="UP000053573">
    <property type="component" value="Unassembled WGS sequence"/>
</dbReference>
<name>A0A0H1BNF7_9EURO</name>
<comment type="caution">
    <text evidence="1">The sequence shown here is derived from an EMBL/GenBank/DDBJ whole genome shotgun (WGS) entry which is preliminary data.</text>
</comment>
<protein>
    <submittedName>
        <fullName evidence="1">Uncharacterized protein</fullName>
    </submittedName>
</protein>
<keyword evidence="2" id="KW-1185">Reference proteome</keyword>
<organism evidence="1 2">
    <name type="scientific">Blastomyces silverae</name>
    <dbReference type="NCBI Taxonomy" id="2060906"/>
    <lineage>
        <taxon>Eukaryota</taxon>
        <taxon>Fungi</taxon>
        <taxon>Dikarya</taxon>
        <taxon>Ascomycota</taxon>
        <taxon>Pezizomycotina</taxon>
        <taxon>Eurotiomycetes</taxon>
        <taxon>Eurotiomycetidae</taxon>
        <taxon>Onygenales</taxon>
        <taxon>Ajellomycetaceae</taxon>
        <taxon>Blastomyces</taxon>
    </lineage>
</organism>
<dbReference type="EMBL" id="LDEV01000826">
    <property type="protein sequence ID" value="KLJ12547.1"/>
    <property type="molecule type" value="Genomic_DNA"/>
</dbReference>
<accession>A0A0H1BNF7</accession>